<proteinExistence type="predicted"/>
<evidence type="ECO:0000313" key="2">
    <source>
        <dbReference type="Proteomes" id="UP000694888"/>
    </source>
</evidence>
<sequence>MGNTTTSPSTRTVGDSSDSDTNTTANINCATDAVKSDEPREDWSVLKADIARLNQGDREMEICFGDSPELDLGRHFKRCRKNPGHKDFISVKDVSLQHIPEPWRHPNVLRAVQLLSAFTVRLVVRYTSMKRPNEFGSPNLKGTKVMRLGSGFFDIGALERDRQNQPCPLKNCPLSSDPDHEVSPFFYIQTAAHVVFDDQEARHTTVEFFYDSEDDKQTSVVRCQGVTVAGGTLSDDHSQLKCFTHDLTLLTRLESLLDLAQPEPNILPKKSSLCLVISHPHGCSKHISFGVLLDLRELNQLTDNLILEGCQKIYEDRDYLKTIGLTDADIDRIRLLMDMNGGTTTFQAMKANGVEQTLNQFPNASELKECIDLLRASPANPGSGIAQFTESIMDYFKAHQDERAAAGFQELMNITKSVWGKNRGQMMWTIKYSAATCPGSSGAPVFVLDTRSATCRILGGPHSRCGRDGRNQSGLSTSMPFQIL</sequence>
<name>A0ABM0KA71_APLCA</name>
<keyword evidence="2" id="KW-1185">Reference proteome</keyword>
<dbReference type="Proteomes" id="UP000694888">
    <property type="component" value="Unplaced"/>
</dbReference>
<evidence type="ECO:0000313" key="3">
    <source>
        <dbReference type="RefSeq" id="XP_005112645.1"/>
    </source>
</evidence>
<gene>
    <name evidence="3" type="primary">LOC101853280</name>
</gene>
<dbReference type="GeneID" id="101853280"/>
<evidence type="ECO:0000256" key="1">
    <source>
        <dbReference type="SAM" id="MobiDB-lite"/>
    </source>
</evidence>
<reference evidence="3" key="1">
    <citation type="submission" date="2025-08" db="UniProtKB">
        <authorList>
            <consortium name="RefSeq"/>
        </authorList>
    </citation>
    <scope>IDENTIFICATION</scope>
</reference>
<accession>A0ABM0KA71</accession>
<feature type="region of interest" description="Disordered" evidence="1">
    <location>
        <begin position="1"/>
        <end position="25"/>
    </location>
</feature>
<dbReference type="RefSeq" id="XP_005112645.1">
    <property type="nucleotide sequence ID" value="XM_005112588.3"/>
</dbReference>
<dbReference type="SUPFAM" id="SSF50494">
    <property type="entry name" value="Trypsin-like serine proteases"/>
    <property type="match status" value="1"/>
</dbReference>
<protein>
    <submittedName>
        <fullName evidence="3">Uncharacterized protein LOC101853280</fullName>
    </submittedName>
</protein>
<organism evidence="2 3">
    <name type="scientific">Aplysia californica</name>
    <name type="common">California sea hare</name>
    <dbReference type="NCBI Taxonomy" id="6500"/>
    <lineage>
        <taxon>Eukaryota</taxon>
        <taxon>Metazoa</taxon>
        <taxon>Spiralia</taxon>
        <taxon>Lophotrochozoa</taxon>
        <taxon>Mollusca</taxon>
        <taxon>Gastropoda</taxon>
        <taxon>Heterobranchia</taxon>
        <taxon>Euthyneura</taxon>
        <taxon>Tectipleura</taxon>
        <taxon>Aplysiida</taxon>
        <taxon>Aplysioidea</taxon>
        <taxon>Aplysiidae</taxon>
        <taxon>Aplysia</taxon>
    </lineage>
</organism>
<dbReference type="InterPro" id="IPR009003">
    <property type="entry name" value="Peptidase_S1_PA"/>
</dbReference>